<dbReference type="EMBL" id="JANKHO010000366">
    <property type="protein sequence ID" value="KAJ3510849.1"/>
    <property type="molecule type" value="Genomic_DNA"/>
</dbReference>
<accession>A0A9W8K2U0</accession>
<dbReference type="OrthoDB" id="3267648at2759"/>
<dbReference type="AlphaFoldDB" id="A0A9W8K2U0"/>
<organism evidence="2 3">
    <name type="scientific">Agrocybe chaxingu</name>
    <dbReference type="NCBI Taxonomy" id="84603"/>
    <lineage>
        <taxon>Eukaryota</taxon>
        <taxon>Fungi</taxon>
        <taxon>Dikarya</taxon>
        <taxon>Basidiomycota</taxon>
        <taxon>Agaricomycotina</taxon>
        <taxon>Agaricomycetes</taxon>
        <taxon>Agaricomycetidae</taxon>
        <taxon>Agaricales</taxon>
        <taxon>Agaricineae</taxon>
        <taxon>Strophariaceae</taxon>
        <taxon>Agrocybe</taxon>
    </lineage>
</organism>
<feature type="compositionally biased region" description="Basic and acidic residues" evidence="1">
    <location>
        <begin position="91"/>
        <end position="114"/>
    </location>
</feature>
<sequence>MNFASLPRGARYTVLCTATKIKTSLTHPPRVVITKLPPDPFLAGCKKILAIELHASEPDLGSSYMKRYNVPDPDDDTAVPYDLGPAANTPERLEEDKEIYAVKPPAGDEVKESPKTGPSGETTGSIAYPSDNDIDVDADEDQVGPDIGEDKQDGDELVVDDGGEEDDWTDDDANYNNASNAQGADGDSEHSFGGPLYKKRNKRLVEDLKKIVEDDQKASPEDRIDAVIIGPEPEPKHLAALDGLSPKFFLAYSGWEEAILLDGISELKKPWTELESVWICGEHPEGGWSMGCYDTERDWKKNYLKLITGVKSLTLDYCCQLFFSPKNIPVKVRNLKVVGNEGMETFIRTYDTVPGFGDRLEMLHIASTNGCDLGGSKNDFAKFKQRLSKCSHLRDLTLIVAPATRIPHEQPEPNDVALSGFTPNSVETLAFHCSPSESMLADLDEWIECAKRSDWLPALKSVTIRTDAFEITEEPVMNVDPSRAAAFETKISAVYEALKRRDPPVEIVA</sequence>
<evidence type="ECO:0000256" key="1">
    <source>
        <dbReference type="SAM" id="MobiDB-lite"/>
    </source>
</evidence>
<evidence type="ECO:0000313" key="3">
    <source>
        <dbReference type="Proteomes" id="UP001148786"/>
    </source>
</evidence>
<keyword evidence="3" id="KW-1185">Reference proteome</keyword>
<gene>
    <name evidence="2" type="ORF">NLJ89_g4443</name>
</gene>
<feature type="region of interest" description="Disordered" evidence="1">
    <location>
        <begin position="61"/>
        <end position="196"/>
    </location>
</feature>
<dbReference type="Proteomes" id="UP001148786">
    <property type="component" value="Unassembled WGS sequence"/>
</dbReference>
<proteinExistence type="predicted"/>
<reference evidence="2" key="1">
    <citation type="submission" date="2022-07" db="EMBL/GenBank/DDBJ databases">
        <title>Genome Sequence of Agrocybe chaxingu.</title>
        <authorList>
            <person name="Buettner E."/>
        </authorList>
    </citation>
    <scope>NUCLEOTIDE SEQUENCE</scope>
    <source>
        <strain evidence="2">MP-N11</strain>
    </source>
</reference>
<name>A0A9W8K2U0_9AGAR</name>
<protein>
    <submittedName>
        <fullName evidence="2">Uncharacterized protein</fullName>
    </submittedName>
</protein>
<feature type="compositionally biased region" description="Acidic residues" evidence="1">
    <location>
        <begin position="132"/>
        <end position="143"/>
    </location>
</feature>
<evidence type="ECO:0000313" key="2">
    <source>
        <dbReference type="EMBL" id="KAJ3510849.1"/>
    </source>
</evidence>
<comment type="caution">
    <text evidence="2">The sequence shown here is derived from an EMBL/GenBank/DDBJ whole genome shotgun (WGS) entry which is preliminary data.</text>
</comment>
<feature type="compositionally biased region" description="Acidic residues" evidence="1">
    <location>
        <begin position="152"/>
        <end position="173"/>
    </location>
</feature>